<feature type="transmembrane region" description="Helical" evidence="1">
    <location>
        <begin position="170"/>
        <end position="191"/>
    </location>
</feature>
<reference evidence="2 3" key="1">
    <citation type="journal article" date="2015" name="Nature">
        <title>rRNA introns, odd ribosomes, and small enigmatic genomes across a large radiation of phyla.</title>
        <authorList>
            <person name="Brown C.T."/>
            <person name="Hug L.A."/>
            <person name="Thomas B.C."/>
            <person name="Sharon I."/>
            <person name="Castelle C.J."/>
            <person name="Singh A."/>
            <person name="Wilkins M.J."/>
            <person name="Williams K.H."/>
            <person name="Banfield J.F."/>
        </authorList>
    </citation>
    <scope>NUCLEOTIDE SEQUENCE [LARGE SCALE GENOMIC DNA]</scope>
</reference>
<proteinExistence type="predicted"/>
<accession>A0A0F9YJL5</accession>
<dbReference type="EMBL" id="LBOI01000006">
    <property type="protein sequence ID" value="KKP31709.1"/>
    <property type="molecule type" value="Genomic_DNA"/>
</dbReference>
<comment type="caution">
    <text evidence="2">The sequence shown here is derived from an EMBL/GenBank/DDBJ whole genome shotgun (WGS) entry which is preliminary data.</text>
</comment>
<organism evidence="2 3">
    <name type="scientific">Candidatus Woesebacteria bacterium GW2011_GWC2_31_9</name>
    <dbReference type="NCBI Taxonomy" id="1618586"/>
    <lineage>
        <taxon>Bacteria</taxon>
        <taxon>Candidatus Woeseibacteriota</taxon>
    </lineage>
</organism>
<feature type="transmembrane region" description="Helical" evidence="1">
    <location>
        <begin position="21"/>
        <end position="42"/>
    </location>
</feature>
<keyword evidence="1" id="KW-1133">Transmembrane helix</keyword>
<keyword evidence="1" id="KW-0812">Transmembrane</keyword>
<dbReference type="Proteomes" id="UP000034803">
    <property type="component" value="Unassembled WGS sequence"/>
</dbReference>
<feature type="transmembrane region" description="Helical" evidence="1">
    <location>
        <begin position="197"/>
        <end position="214"/>
    </location>
</feature>
<feature type="transmembrane region" description="Helical" evidence="1">
    <location>
        <begin position="62"/>
        <end position="88"/>
    </location>
</feature>
<name>A0A0F9YJL5_9BACT</name>
<feature type="transmembrane region" description="Helical" evidence="1">
    <location>
        <begin position="132"/>
        <end position="150"/>
    </location>
</feature>
<dbReference type="AlphaFoldDB" id="A0A0F9YJL5"/>
<evidence type="ECO:0000256" key="1">
    <source>
        <dbReference type="SAM" id="Phobius"/>
    </source>
</evidence>
<evidence type="ECO:0000313" key="3">
    <source>
        <dbReference type="Proteomes" id="UP000034803"/>
    </source>
</evidence>
<protein>
    <recommendedName>
        <fullName evidence="4">Glycerophosphoryl diester phosphodiesterase membrane domain-containing protein</fullName>
    </recommendedName>
</protein>
<gene>
    <name evidence="2" type="ORF">UR21_C0006G0024</name>
</gene>
<sequence length="221" mass="25596">MKKPIEYIKESWTIYTKRENFLFFSKVMAILVIVSTGLSYLINYLYPINVWKDFKFDNTPMLVGFTFLMLLSIVIGFWVKTVTYLAILTKPTDDIKTFFKKGLKSIWKFYLISLVIGILIFLGSLLLIIPGIIFAVWFSFSIFLILDKNLKIKDSLLKSKSLVKGKFLKIFGRFIVFGFVILIIQTILGLIPYMGTILVSFLAPLFILPFYLLYRDLLVSS</sequence>
<evidence type="ECO:0000313" key="2">
    <source>
        <dbReference type="EMBL" id="KKP31709.1"/>
    </source>
</evidence>
<keyword evidence="1" id="KW-0472">Membrane</keyword>
<evidence type="ECO:0008006" key="4">
    <source>
        <dbReference type="Google" id="ProtNLM"/>
    </source>
</evidence>
<feature type="transmembrane region" description="Helical" evidence="1">
    <location>
        <begin position="109"/>
        <end position="126"/>
    </location>
</feature>